<reference evidence="3" key="1">
    <citation type="submission" date="2020-06" db="EMBL/GenBank/DDBJ databases">
        <authorList>
            <person name="Onetto C."/>
        </authorList>
    </citation>
    <scope>NUCLEOTIDE SEQUENCE</scope>
</reference>
<evidence type="ECO:0000256" key="1">
    <source>
        <dbReference type="SAM" id="MobiDB-lite"/>
    </source>
</evidence>
<feature type="transmembrane region" description="Helical" evidence="2">
    <location>
        <begin position="160"/>
        <end position="183"/>
    </location>
</feature>
<name>A0A9N8PFZ5_9PEZI</name>
<accession>A0A9N8PFZ5</accession>
<feature type="compositionally biased region" description="Polar residues" evidence="1">
    <location>
        <begin position="343"/>
        <end position="378"/>
    </location>
</feature>
<feature type="region of interest" description="Disordered" evidence="1">
    <location>
        <begin position="331"/>
        <end position="424"/>
    </location>
</feature>
<keyword evidence="2" id="KW-0472">Membrane</keyword>
<feature type="compositionally biased region" description="Polar residues" evidence="1">
    <location>
        <begin position="1"/>
        <end position="30"/>
    </location>
</feature>
<feature type="transmembrane region" description="Helical" evidence="2">
    <location>
        <begin position="224"/>
        <end position="248"/>
    </location>
</feature>
<feature type="compositionally biased region" description="Polar residues" evidence="1">
    <location>
        <begin position="400"/>
        <end position="409"/>
    </location>
</feature>
<keyword evidence="2" id="KW-1133">Transmembrane helix</keyword>
<keyword evidence="2" id="KW-0812">Transmembrane</keyword>
<evidence type="ECO:0000313" key="3">
    <source>
        <dbReference type="EMBL" id="CAD0092718.1"/>
    </source>
</evidence>
<feature type="region of interest" description="Disordered" evidence="1">
    <location>
        <begin position="1"/>
        <end position="33"/>
    </location>
</feature>
<dbReference type="EMBL" id="CAIJEO010000005">
    <property type="protein sequence ID" value="CAD0092718.1"/>
    <property type="molecule type" value="Genomic_DNA"/>
</dbReference>
<proteinExistence type="predicted"/>
<feature type="region of interest" description="Disordered" evidence="1">
    <location>
        <begin position="278"/>
        <end position="302"/>
    </location>
</feature>
<keyword evidence="4" id="KW-1185">Reference proteome</keyword>
<organism evidence="3 4">
    <name type="scientific">Aureobasidium mustum</name>
    <dbReference type="NCBI Taxonomy" id="2773714"/>
    <lineage>
        <taxon>Eukaryota</taxon>
        <taxon>Fungi</taxon>
        <taxon>Dikarya</taxon>
        <taxon>Ascomycota</taxon>
        <taxon>Pezizomycotina</taxon>
        <taxon>Dothideomycetes</taxon>
        <taxon>Dothideomycetidae</taxon>
        <taxon>Dothideales</taxon>
        <taxon>Saccotheciaceae</taxon>
        <taxon>Aureobasidium</taxon>
    </lineage>
</organism>
<sequence length="424" mass="46778">MSTNDIQGTTDSNPSRPRAQSTNSFASSFKSPRVARFAEATTVNSPIDPPRSSFIAVPTNHFRPQPQPSDIGFGYIDDKHTSHVTVEMEDTDNNHLPRGRSDAPLSPPLKSAMKTPGMAPRNFGNLMSPTFQEEHVLEKRELATEKEQAKDLRAEKVQTYYTVFAVGFFAFSIVMWGIGAGVLNTTRTNSNGQDIWGWSCKENKRKELFSDVVNYALVCRLQNWSLVCAVIEIVVELCAIGCYSFVFYRIWSKRKLRKSMAVRDRARSDLYLAQLRSQSAPNTPGLNGPLSPRDGGWRPPVDYYKAGPSVEAGLVDNEGIRYVDASQQSTAPKPFVLQPPPTKGTTPKIQQTGFTPLNYTSPADSRSPSPVQAQPSEQQQEHFAAAPGEQIYESVPIPGSYSSPLNSPSVAPRQMSFSRPGGQL</sequence>
<dbReference type="PANTHER" id="PTHR42069">
    <property type="entry name" value="HYPHAL ANASTAMOSIS-8 PROTEIN"/>
    <property type="match status" value="1"/>
</dbReference>
<gene>
    <name evidence="3" type="ORF">AWRI4233_LOCUS3846</name>
</gene>
<dbReference type="AlphaFoldDB" id="A0A9N8PFZ5"/>
<dbReference type="OrthoDB" id="5420724at2759"/>
<comment type="caution">
    <text evidence="3">The sequence shown here is derived from an EMBL/GenBank/DDBJ whole genome shotgun (WGS) entry which is preliminary data.</text>
</comment>
<dbReference type="Proteomes" id="UP000714618">
    <property type="component" value="Unassembled WGS sequence"/>
</dbReference>
<evidence type="ECO:0000256" key="2">
    <source>
        <dbReference type="SAM" id="Phobius"/>
    </source>
</evidence>
<protein>
    <submittedName>
        <fullName evidence="3">Uncharacterized protein</fullName>
    </submittedName>
</protein>
<dbReference type="PANTHER" id="PTHR42069:SF1">
    <property type="entry name" value="MARVEL DOMAIN-CONTAINING PROTEIN"/>
    <property type="match status" value="1"/>
</dbReference>
<evidence type="ECO:0000313" key="4">
    <source>
        <dbReference type="Proteomes" id="UP000714618"/>
    </source>
</evidence>